<feature type="region of interest" description="Disordered" evidence="1">
    <location>
        <begin position="37"/>
        <end position="71"/>
    </location>
</feature>
<name>A0A238ZXC5_9ACTN</name>
<proteinExistence type="predicted"/>
<accession>A0A238ZXC5</accession>
<evidence type="ECO:0000313" key="3">
    <source>
        <dbReference type="Proteomes" id="UP000198420"/>
    </source>
</evidence>
<reference evidence="3" key="1">
    <citation type="submission" date="2017-06" db="EMBL/GenBank/DDBJ databases">
        <authorList>
            <person name="Varghese N."/>
            <person name="Submissions S."/>
        </authorList>
    </citation>
    <scope>NUCLEOTIDE SEQUENCE [LARGE SCALE GENOMIC DNA]</scope>
    <source>
        <strain evidence="3">DSM 44485</strain>
    </source>
</reference>
<gene>
    <name evidence="2" type="ORF">SAMN06265355_10855</name>
</gene>
<sequence length="71" mass="7875">MANRAFAFMSDNGDMICQSCRERHHEDCRGGSWCDCQHRPAPAAPTPGAERRTDSATGGQAEPQVNWRRQG</sequence>
<keyword evidence="3" id="KW-1185">Reference proteome</keyword>
<dbReference type="Proteomes" id="UP000198420">
    <property type="component" value="Unassembled WGS sequence"/>
</dbReference>
<dbReference type="AlphaFoldDB" id="A0A238ZXC5"/>
<dbReference type="EMBL" id="FZNP01000008">
    <property type="protein sequence ID" value="SNR88047.1"/>
    <property type="molecule type" value="Genomic_DNA"/>
</dbReference>
<organism evidence="2 3">
    <name type="scientific">Actinomadura mexicana</name>
    <dbReference type="NCBI Taxonomy" id="134959"/>
    <lineage>
        <taxon>Bacteria</taxon>
        <taxon>Bacillati</taxon>
        <taxon>Actinomycetota</taxon>
        <taxon>Actinomycetes</taxon>
        <taxon>Streptosporangiales</taxon>
        <taxon>Thermomonosporaceae</taxon>
        <taxon>Actinomadura</taxon>
    </lineage>
</organism>
<protein>
    <submittedName>
        <fullName evidence="2">Uncharacterized protein</fullName>
    </submittedName>
</protein>
<evidence type="ECO:0000256" key="1">
    <source>
        <dbReference type="SAM" id="MobiDB-lite"/>
    </source>
</evidence>
<evidence type="ECO:0000313" key="2">
    <source>
        <dbReference type="EMBL" id="SNR88047.1"/>
    </source>
</evidence>